<accession>A0A0D3BBZ4</accession>
<reference evidence="2" key="2">
    <citation type="submission" date="2015-03" db="UniProtKB">
        <authorList>
            <consortium name="EnsemblPlants"/>
        </authorList>
    </citation>
    <scope>IDENTIFICATION</scope>
</reference>
<sequence length="235" mass="25642">MTTTMQIILVRKGRLIAHYREMFGEPGSRLDPFSSVPGSSGQETVPDTQYTQRVSGSTSSSAPSAPHVPSTMAHPTMSPPMPPPMAPPMVADIHPDLMVPPSAPYSHCVGFWPFMARACAVKRKSFSLPRRRTTISSGASTVSQLSSQKPPTELCRDLLGPRFRLSLTAFACSAASSVVKQDSLHDQKTMVEMFPLRSAYAAYGKIKAKLFTLGDPFTRIISPRVSARVGKFQNW</sequence>
<dbReference type="Gramene" id="Bo3g071530.1">
    <property type="protein sequence ID" value="Bo3g071530.1"/>
    <property type="gene ID" value="Bo3g071530"/>
</dbReference>
<dbReference type="STRING" id="109376.A0A0D3BBZ4"/>
<reference evidence="2 3" key="1">
    <citation type="journal article" date="2014" name="Genome Biol.">
        <title>Transcriptome and methylome profiling reveals relics of genome dominance in the mesopolyploid Brassica oleracea.</title>
        <authorList>
            <person name="Parkin I.A."/>
            <person name="Koh C."/>
            <person name="Tang H."/>
            <person name="Robinson S.J."/>
            <person name="Kagale S."/>
            <person name="Clarke W.E."/>
            <person name="Town C.D."/>
            <person name="Nixon J."/>
            <person name="Krishnakumar V."/>
            <person name="Bidwell S.L."/>
            <person name="Denoeud F."/>
            <person name="Belcram H."/>
            <person name="Links M.G."/>
            <person name="Just J."/>
            <person name="Clarke C."/>
            <person name="Bender T."/>
            <person name="Huebert T."/>
            <person name="Mason A.S."/>
            <person name="Pires J.C."/>
            <person name="Barker G."/>
            <person name="Moore J."/>
            <person name="Walley P.G."/>
            <person name="Manoli S."/>
            <person name="Batley J."/>
            <person name="Edwards D."/>
            <person name="Nelson M.N."/>
            <person name="Wang X."/>
            <person name="Paterson A.H."/>
            <person name="King G."/>
            <person name="Bancroft I."/>
            <person name="Chalhoub B."/>
            <person name="Sharpe A.G."/>
        </authorList>
    </citation>
    <scope>NUCLEOTIDE SEQUENCE</scope>
    <source>
        <strain evidence="2 3">cv. TO1000</strain>
    </source>
</reference>
<dbReference type="EnsemblPlants" id="Bo3g071530.1">
    <property type="protein sequence ID" value="Bo3g071530.1"/>
    <property type="gene ID" value="Bo3g071530"/>
</dbReference>
<protein>
    <submittedName>
        <fullName evidence="2">Uncharacterized protein</fullName>
    </submittedName>
</protein>
<feature type="compositionally biased region" description="Low complexity" evidence="1">
    <location>
        <begin position="54"/>
        <end position="76"/>
    </location>
</feature>
<feature type="region of interest" description="Disordered" evidence="1">
    <location>
        <begin position="27"/>
        <end position="81"/>
    </location>
</feature>
<dbReference type="AlphaFoldDB" id="A0A0D3BBZ4"/>
<evidence type="ECO:0000313" key="2">
    <source>
        <dbReference type="EnsemblPlants" id="Bo3g071530.1"/>
    </source>
</evidence>
<evidence type="ECO:0000256" key="1">
    <source>
        <dbReference type="SAM" id="MobiDB-lite"/>
    </source>
</evidence>
<dbReference type="HOGENOM" id="CLU_1181649_0_0_1"/>
<name>A0A0D3BBZ4_BRAOL</name>
<proteinExistence type="predicted"/>
<evidence type="ECO:0000313" key="3">
    <source>
        <dbReference type="Proteomes" id="UP000032141"/>
    </source>
</evidence>
<feature type="compositionally biased region" description="Polar residues" evidence="1">
    <location>
        <begin position="36"/>
        <end position="53"/>
    </location>
</feature>
<organism evidence="2 3">
    <name type="scientific">Brassica oleracea var. oleracea</name>
    <dbReference type="NCBI Taxonomy" id="109376"/>
    <lineage>
        <taxon>Eukaryota</taxon>
        <taxon>Viridiplantae</taxon>
        <taxon>Streptophyta</taxon>
        <taxon>Embryophyta</taxon>
        <taxon>Tracheophyta</taxon>
        <taxon>Spermatophyta</taxon>
        <taxon>Magnoliopsida</taxon>
        <taxon>eudicotyledons</taxon>
        <taxon>Gunneridae</taxon>
        <taxon>Pentapetalae</taxon>
        <taxon>rosids</taxon>
        <taxon>malvids</taxon>
        <taxon>Brassicales</taxon>
        <taxon>Brassicaceae</taxon>
        <taxon>Brassiceae</taxon>
        <taxon>Brassica</taxon>
    </lineage>
</organism>
<dbReference type="Proteomes" id="UP000032141">
    <property type="component" value="Chromosome C3"/>
</dbReference>
<keyword evidence="3" id="KW-1185">Reference proteome</keyword>